<feature type="non-terminal residue" evidence="1">
    <location>
        <position position="1"/>
    </location>
</feature>
<name>A0A392VHN2_9FABA</name>
<dbReference type="EMBL" id="LXQA011154464">
    <property type="protein sequence ID" value="MCI86973.1"/>
    <property type="molecule type" value="Genomic_DNA"/>
</dbReference>
<keyword evidence="2" id="KW-1185">Reference proteome</keyword>
<accession>A0A392VHN2</accession>
<reference evidence="1 2" key="1">
    <citation type="journal article" date="2018" name="Front. Plant Sci.">
        <title>Red Clover (Trifolium pratense) and Zigzag Clover (T. medium) - A Picture of Genomic Similarities and Differences.</title>
        <authorList>
            <person name="Dluhosova J."/>
            <person name="Istvanek J."/>
            <person name="Nedelnik J."/>
            <person name="Repkova J."/>
        </authorList>
    </citation>
    <scope>NUCLEOTIDE SEQUENCE [LARGE SCALE GENOMIC DNA]</scope>
    <source>
        <strain evidence="2">cv. 10/8</strain>
        <tissue evidence="1">Leaf</tissue>
    </source>
</reference>
<organism evidence="1 2">
    <name type="scientific">Trifolium medium</name>
    <dbReference type="NCBI Taxonomy" id="97028"/>
    <lineage>
        <taxon>Eukaryota</taxon>
        <taxon>Viridiplantae</taxon>
        <taxon>Streptophyta</taxon>
        <taxon>Embryophyta</taxon>
        <taxon>Tracheophyta</taxon>
        <taxon>Spermatophyta</taxon>
        <taxon>Magnoliopsida</taxon>
        <taxon>eudicotyledons</taxon>
        <taxon>Gunneridae</taxon>
        <taxon>Pentapetalae</taxon>
        <taxon>rosids</taxon>
        <taxon>fabids</taxon>
        <taxon>Fabales</taxon>
        <taxon>Fabaceae</taxon>
        <taxon>Papilionoideae</taxon>
        <taxon>50 kb inversion clade</taxon>
        <taxon>NPAAA clade</taxon>
        <taxon>Hologalegina</taxon>
        <taxon>IRL clade</taxon>
        <taxon>Trifolieae</taxon>
        <taxon>Trifolium</taxon>
    </lineage>
</organism>
<dbReference type="Proteomes" id="UP000265520">
    <property type="component" value="Unassembled WGS sequence"/>
</dbReference>
<evidence type="ECO:0000313" key="1">
    <source>
        <dbReference type="EMBL" id="MCI86973.1"/>
    </source>
</evidence>
<dbReference type="AlphaFoldDB" id="A0A392VHN2"/>
<evidence type="ECO:0000313" key="2">
    <source>
        <dbReference type="Proteomes" id="UP000265520"/>
    </source>
</evidence>
<sequence length="29" mass="3162">SALFRAFWLLAPALRAGRCCAARRLGQEG</sequence>
<proteinExistence type="predicted"/>
<comment type="caution">
    <text evidence="1">The sequence shown here is derived from an EMBL/GenBank/DDBJ whole genome shotgun (WGS) entry which is preliminary data.</text>
</comment>
<protein>
    <submittedName>
        <fullName evidence="1">Uncharacterized protein</fullName>
    </submittedName>
</protein>